<sequence>MKRDPEGSFVFASDARVMSSRADALTDDQRQALGEVISEYFGKLDSDEGIRAPEGRILRAFDYCDSRNVDDLIDRAIVPALAASLVEQPAQLMAQDALAAIETFEIVGDNNDSREPNADDRFILTEFIAHAFGGYPIEQPAAAPAIELSRVKETLESGGGFWRTCSGCHESEDGHPVGEYPYSEVLQCDLGAGCAECGGIGAVWDNTDYDDMAAFLDRQEETDETSQVATSANETGAEGSADEPYQVTIDVRDLFAYLRAAWREGQHYDREDFPDQADSWSAASDYAIKTIERWTSINPAMAAAAPADERAAWDRTRHALAVAMVGFASRTGSRNLDAAVHVLDALTEPGSPLAWLCTARAVASPAAEPVRTDVTYDDVVSACDAHGIALPVEAIDAAVALINHFAAPQPAQADAPAEAREVIVPLNEPVTIRKALLAGRTARVVLSGGDGTVAAVHLVNIGLTGWVLTKETADAYAKGFNQAAKWMQDAMCGAPADAGEPIGQHDLSTSTGGRAYIAEFFAKRLRRHDFGSYIAEWLAADFACALAQYLSEHDAASRAEPCVDLPRFPTMLRKMWSGGEVQRWIDENVAPRAPLTNAVRDVLAERRRHVEQEGWTPEHDDQHTDGAMARAAACYAYPELIAIAGLRTWPWDTTWWKPSAPRRNLVKAVALGIAEIERLDRAAARAGEHQ</sequence>
<dbReference type="AlphaFoldDB" id="A0A108CR48"/>
<name>A0A108CR48_9BURK</name>
<feature type="region of interest" description="Disordered" evidence="1">
    <location>
        <begin position="219"/>
        <end position="242"/>
    </location>
</feature>
<evidence type="ECO:0000313" key="3">
    <source>
        <dbReference type="Proteomes" id="UP000065504"/>
    </source>
</evidence>
<protein>
    <submittedName>
        <fullName evidence="2">Uncharacterized protein</fullName>
    </submittedName>
</protein>
<gene>
    <name evidence="2" type="ORF">WM16_07605</name>
</gene>
<evidence type="ECO:0000313" key="2">
    <source>
        <dbReference type="EMBL" id="KWK79401.1"/>
    </source>
</evidence>
<comment type="caution">
    <text evidence="2">The sequence shown here is derived from an EMBL/GenBank/DDBJ whole genome shotgun (WGS) entry which is preliminary data.</text>
</comment>
<organism evidence="2 3">
    <name type="scientific">Burkholderia ubonensis</name>
    <dbReference type="NCBI Taxonomy" id="101571"/>
    <lineage>
        <taxon>Bacteria</taxon>
        <taxon>Pseudomonadati</taxon>
        <taxon>Pseudomonadota</taxon>
        <taxon>Betaproteobacteria</taxon>
        <taxon>Burkholderiales</taxon>
        <taxon>Burkholderiaceae</taxon>
        <taxon>Burkholderia</taxon>
        <taxon>Burkholderia cepacia complex</taxon>
    </lineage>
</organism>
<feature type="compositionally biased region" description="Polar residues" evidence="1">
    <location>
        <begin position="225"/>
        <end position="234"/>
    </location>
</feature>
<evidence type="ECO:0000256" key="1">
    <source>
        <dbReference type="SAM" id="MobiDB-lite"/>
    </source>
</evidence>
<accession>A0A108CR48</accession>
<dbReference type="RefSeq" id="WP_060233877.1">
    <property type="nucleotide sequence ID" value="NZ_LPLU01000048.1"/>
</dbReference>
<proteinExistence type="predicted"/>
<dbReference type="EMBL" id="LPLU01000048">
    <property type="protein sequence ID" value="KWK79401.1"/>
    <property type="molecule type" value="Genomic_DNA"/>
</dbReference>
<dbReference type="Proteomes" id="UP000065504">
    <property type="component" value="Unassembled WGS sequence"/>
</dbReference>
<reference evidence="2 3" key="1">
    <citation type="submission" date="2015-11" db="EMBL/GenBank/DDBJ databases">
        <title>Expanding the genomic diversity of Burkholderia species for the development of highly accurate diagnostics.</title>
        <authorList>
            <person name="Sahl J."/>
            <person name="Keim P."/>
            <person name="Wagner D."/>
        </authorList>
    </citation>
    <scope>NUCLEOTIDE SEQUENCE [LARGE SCALE GENOMIC DNA]</scope>
    <source>
        <strain evidence="2 3">MSMB782WGS</strain>
    </source>
</reference>